<dbReference type="NCBIfam" id="NF008960">
    <property type="entry name" value="PRK12303.1"/>
    <property type="match status" value="1"/>
</dbReference>
<organism evidence="1 2">
    <name type="scientific">Helicobacter pylori GAM100Ai</name>
    <dbReference type="NCBI Taxonomy" id="1159019"/>
    <lineage>
        <taxon>Bacteria</taxon>
        <taxon>Pseudomonadati</taxon>
        <taxon>Campylobacterota</taxon>
        <taxon>Epsilonproteobacteria</taxon>
        <taxon>Campylobacterales</taxon>
        <taxon>Helicobacteraceae</taxon>
        <taxon>Helicobacter</taxon>
    </lineage>
</organism>
<accession>A0AB72ZV78</accession>
<comment type="caution">
    <text evidence="1">The sequence shown here is derived from an EMBL/GenBank/DDBJ whole genome shotgun (WGS) entry which is preliminary data.</text>
</comment>
<gene>
    <name evidence="1" type="ORF">HMPREF1391_00936</name>
</gene>
<name>A0AB72ZV78_HELPX</name>
<dbReference type="EMBL" id="ANFP01000041">
    <property type="protein sequence ID" value="EKQ72171.1"/>
    <property type="molecule type" value="Genomic_DNA"/>
</dbReference>
<evidence type="ECO:0000313" key="2">
    <source>
        <dbReference type="Proteomes" id="UP000001345"/>
    </source>
</evidence>
<evidence type="ECO:0000313" key="1">
    <source>
        <dbReference type="EMBL" id="EKQ72171.1"/>
    </source>
</evidence>
<sequence length="212" mass="24153">MFKILKIYVTLCKIKIKGDSVLEKSFLKSKQLVLCGLGVLMLQACTCPNTSQRNSFLQDVPYWMLQNRSQYLTQGVDSSHIVDGKTTEEIEKIATKRATIRVAQNIVHRLKEAYLSKSNRIKQKITNEMFIQMTKPIFDSLMNVDRLGIYINPNNEEVFALVRARSFDKDALSEGLHKMSLDDQAVSILVSKVEEIFKDSINYGDVKVPIAM</sequence>
<proteinExistence type="predicted"/>
<reference evidence="2" key="1">
    <citation type="submission" date="2023-07" db="EMBL/GenBank/DDBJ databases">
        <authorList>
            <person name="Weinstock G."/>
            <person name="Sodergren E."/>
            <person name="Lobos E.A."/>
            <person name="Fulton L."/>
            <person name="Fulton R."/>
            <person name="Courtney L."/>
            <person name="Fronick C."/>
            <person name="O'Laughlin M."/>
            <person name="Godfrey J."/>
            <person name="Wilson R.M."/>
            <person name="Miner T."/>
            <person name="Farmer C."/>
            <person name="Delehaunty K."/>
            <person name="Cordes M."/>
            <person name="Minx P."/>
            <person name="Tomlinson C."/>
            <person name="Chen J."/>
            <person name="Wollam A."/>
            <person name="Pepin K.H."/>
            <person name="Bhonagiri V."/>
            <person name="Zhang X."/>
            <person name="Suruliraj S."/>
            <person name="Antonio M."/>
            <person name="Secka O."/>
            <person name="Thomas J."/>
            <person name="Warren W."/>
            <person name="Mitreva M."/>
            <person name="Mardis E.R."/>
            <person name="Wilson R.K."/>
        </authorList>
    </citation>
    <scope>NUCLEOTIDE SEQUENCE [LARGE SCALE GENOMIC DNA]</scope>
    <source>
        <strain evidence="2">GAM100Ai</strain>
    </source>
</reference>
<protein>
    <submittedName>
        <fullName evidence="1">Tumor necrosis factor alpha-inducing protein</fullName>
    </submittedName>
</protein>
<dbReference type="AlphaFoldDB" id="A0AB72ZV78"/>
<dbReference type="Pfam" id="PF16753">
    <property type="entry name" value="Tipalpha"/>
    <property type="match status" value="1"/>
</dbReference>
<dbReference type="Proteomes" id="UP000001345">
    <property type="component" value="Unassembled WGS sequence"/>
</dbReference>
<dbReference type="Gene3D" id="3.10.129.140">
    <property type="entry name" value="Helicobacter TNF-alpha-Inducing protein"/>
    <property type="match status" value="1"/>
</dbReference>
<dbReference type="InterPro" id="IPR031923">
    <property type="entry name" value="Tipalpha"/>
</dbReference>